<reference evidence="6" key="2">
    <citation type="submission" date="2024-06" db="EMBL/GenBank/DDBJ databases">
        <title>Caproicibacterium argilliputei sp. nov, a novel caproic acid producing anaerobic bacterium isolated from pit mud.</title>
        <authorList>
            <person name="Zeng C."/>
        </authorList>
    </citation>
    <scope>NUCLEOTIDE SEQUENCE [LARGE SCALE GENOMIC DNA]</scope>
    <source>
        <strain evidence="6">ZCY20-5</strain>
    </source>
</reference>
<keyword evidence="6" id="KW-1185">Reference proteome</keyword>
<evidence type="ECO:0000259" key="4">
    <source>
        <dbReference type="PROSITE" id="PS51379"/>
    </source>
</evidence>
<dbReference type="NCBIfam" id="TIGR02910">
    <property type="entry name" value="sulfite_red_A"/>
    <property type="match status" value="1"/>
</dbReference>
<dbReference type="InterPro" id="IPR014259">
    <property type="entry name" value="Sulphite_reductase_A"/>
</dbReference>
<feature type="domain" description="4Fe-4S ferredoxin-type" evidence="4">
    <location>
        <begin position="220"/>
        <end position="252"/>
    </location>
</feature>
<dbReference type="RefSeq" id="WP_275845162.1">
    <property type="nucleotide sequence ID" value="NZ_CP135996.1"/>
</dbReference>
<gene>
    <name evidence="5" type="primary">asrA</name>
    <name evidence="5" type="ORF">PXC00_11065</name>
</gene>
<dbReference type="Proteomes" id="UP001300604">
    <property type="component" value="Chromosome"/>
</dbReference>
<evidence type="ECO:0000256" key="2">
    <source>
        <dbReference type="ARBA" id="ARBA00023004"/>
    </source>
</evidence>
<dbReference type="KEGG" id="carl:PXC00_11065"/>
<dbReference type="InterPro" id="IPR017896">
    <property type="entry name" value="4Fe4S_Fe-S-bd"/>
</dbReference>
<proteinExistence type="predicted"/>
<reference evidence="6" key="3">
    <citation type="submission" date="2024-06" db="EMBL/GenBank/DDBJ databases">
        <authorList>
            <person name="Zeng C."/>
        </authorList>
    </citation>
    <scope>NUCLEOTIDE SEQUENCE [LARGE SCALE GENOMIC DNA]</scope>
    <source>
        <strain evidence="6">ZCY20-5</strain>
    </source>
</reference>
<sequence length="352" mass="40051">MGLTQKKTYRLAPEACDALFAALEETYDLYAPVRVPAGGRYALTDSVIYRQIHRFSEIEFRERSTYPMKEALTPISQTLFYFTEDNFQESKPPRKPKLIFGRACDLNAVKIQDDIYLHNGPVDLFYQRVREEARFALMECTTQFDGCFCCSVGANETDLHSLAFSFREDGAFVQVCDPAFAPYFKDAESSDYTIRFPQENKLKVDYPVIDSLDLVNQLKEHPMWKEFDQRCIGCGSCTVACSTCTCFETTDIAYTQNPHVGERRRTCSSCMVDGFDQVAGGACFRKKTSEKYRYKILHKVYGYDARFHTGPMCVGCGRCSARCPELISYPATLQKLSEAIAELKQKGETSHD</sequence>
<keyword evidence="3" id="KW-0411">Iron-sulfur</keyword>
<name>A0AA97D8M8_9FIRM</name>
<dbReference type="EMBL" id="CP135996">
    <property type="protein sequence ID" value="WOC31734.1"/>
    <property type="molecule type" value="Genomic_DNA"/>
</dbReference>
<dbReference type="SUPFAM" id="SSF46548">
    <property type="entry name" value="alpha-helical ferredoxin"/>
    <property type="match status" value="1"/>
</dbReference>
<dbReference type="PANTHER" id="PTHR40447">
    <property type="entry name" value="ANAEROBIC SULFITE REDUCTASE SUBUNIT A"/>
    <property type="match status" value="1"/>
</dbReference>
<dbReference type="PANTHER" id="PTHR40447:SF1">
    <property type="entry name" value="ANAEROBIC SULFITE REDUCTASE SUBUNIT A"/>
    <property type="match status" value="1"/>
</dbReference>
<dbReference type="GO" id="GO:0051536">
    <property type="term" value="F:iron-sulfur cluster binding"/>
    <property type="evidence" value="ECO:0007669"/>
    <property type="project" value="UniProtKB-KW"/>
</dbReference>
<keyword evidence="2" id="KW-0408">Iron</keyword>
<dbReference type="InterPro" id="IPR017900">
    <property type="entry name" value="4Fe4S_Fe_S_CS"/>
</dbReference>
<dbReference type="AlphaFoldDB" id="A0AA97D8M8"/>
<reference evidence="5 6" key="1">
    <citation type="submission" date="2024-06" db="EMBL/GenBank/DDBJ databases">
        <title>Caproicibacterium argilliputei sp. nov, a novel caproic acid producing anaerobic bacterium isolated from pit mud.</title>
        <authorList>
            <person name="Xia S."/>
        </authorList>
    </citation>
    <scope>NUCLEOTIDE SEQUENCE [LARGE SCALE GENOMIC DNA]</scope>
    <source>
        <strain evidence="5 6">ZCY20-5</strain>
    </source>
</reference>
<dbReference type="PROSITE" id="PS51379">
    <property type="entry name" value="4FE4S_FER_2"/>
    <property type="match status" value="2"/>
</dbReference>
<dbReference type="Pfam" id="PF17179">
    <property type="entry name" value="Fer4_22"/>
    <property type="match status" value="1"/>
</dbReference>
<organism evidence="5 6">
    <name type="scientific">Caproicibacterium argilliputei</name>
    <dbReference type="NCBI Taxonomy" id="3030016"/>
    <lineage>
        <taxon>Bacteria</taxon>
        <taxon>Bacillati</taxon>
        <taxon>Bacillota</taxon>
        <taxon>Clostridia</taxon>
        <taxon>Eubacteriales</taxon>
        <taxon>Oscillospiraceae</taxon>
        <taxon>Caproicibacterium</taxon>
    </lineage>
</organism>
<accession>A0AA97D8M8</accession>
<evidence type="ECO:0000256" key="3">
    <source>
        <dbReference type="ARBA" id="ARBA00023014"/>
    </source>
</evidence>
<evidence type="ECO:0000256" key="1">
    <source>
        <dbReference type="ARBA" id="ARBA00022723"/>
    </source>
</evidence>
<protein>
    <submittedName>
        <fullName evidence="5">Anaerobic sulfite reductase subunit AsrA</fullName>
    </submittedName>
</protein>
<keyword evidence="1" id="KW-0479">Metal-binding</keyword>
<evidence type="ECO:0000313" key="5">
    <source>
        <dbReference type="EMBL" id="WOC31734.1"/>
    </source>
</evidence>
<dbReference type="GO" id="GO:0046872">
    <property type="term" value="F:metal ion binding"/>
    <property type="evidence" value="ECO:0007669"/>
    <property type="project" value="UniProtKB-KW"/>
</dbReference>
<dbReference type="PROSITE" id="PS00198">
    <property type="entry name" value="4FE4S_FER_1"/>
    <property type="match status" value="1"/>
</dbReference>
<feature type="domain" description="4Fe-4S ferredoxin-type" evidence="4">
    <location>
        <begin position="303"/>
        <end position="332"/>
    </location>
</feature>
<evidence type="ECO:0000313" key="6">
    <source>
        <dbReference type="Proteomes" id="UP001300604"/>
    </source>
</evidence>